<reference evidence="2 3" key="1">
    <citation type="journal article" date="2019" name="Microbiol. Resour. Announc.">
        <title>Complete Genome Sequence of Halomonas sulfidaeris Strain Esulfide1 Isolated from a Metal Sulfide Rock at a Depth of 2,200 Meters, Obtained Using Nanopore Sequencing.</title>
        <authorList>
            <person name="Saito M."/>
            <person name="Nishigata A."/>
            <person name="Galipon J."/>
            <person name="Arakawa K."/>
        </authorList>
    </citation>
    <scope>NUCLEOTIDE SEQUENCE [LARGE SCALE GENOMIC DNA]</scope>
    <source>
        <strain evidence="2 3">ATCC BAA-803</strain>
    </source>
</reference>
<dbReference type="EMBL" id="AP019514">
    <property type="protein sequence ID" value="BBI64250.1"/>
    <property type="molecule type" value="Genomic_DNA"/>
</dbReference>
<name>A0A455UDC4_9GAMM</name>
<organism evidence="2 3">
    <name type="scientific">Vreelandella sulfidaeris</name>
    <dbReference type="NCBI Taxonomy" id="115553"/>
    <lineage>
        <taxon>Bacteria</taxon>
        <taxon>Pseudomonadati</taxon>
        <taxon>Pseudomonadota</taxon>
        <taxon>Gammaproteobacteria</taxon>
        <taxon>Oceanospirillales</taxon>
        <taxon>Halomonadaceae</taxon>
        <taxon>Vreelandella</taxon>
    </lineage>
</organism>
<proteinExistence type="predicted"/>
<dbReference type="KEGG" id="hsr:HSBAA_55560"/>
<evidence type="ECO:0000256" key="1">
    <source>
        <dbReference type="SAM" id="MobiDB-lite"/>
    </source>
</evidence>
<evidence type="ECO:0000313" key="3">
    <source>
        <dbReference type="Proteomes" id="UP000320231"/>
    </source>
</evidence>
<accession>A0A455UDC4</accession>
<feature type="region of interest" description="Disordered" evidence="1">
    <location>
        <begin position="63"/>
        <end position="82"/>
    </location>
</feature>
<gene>
    <name evidence="2" type="ORF">HSBAA_55560</name>
</gene>
<dbReference type="Proteomes" id="UP000320231">
    <property type="component" value="Chromosome"/>
</dbReference>
<evidence type="ECO:0000313" key="2">
    <source>
        <dbReference type="EMBL" id="BBI64250.1"/>
    </source>
</evidence>
<dbReference type="AlphaFoldDB" id="A0A455UDC4"/>
<sequence>MGASTERQLAIWLDLSLRWGDGFMAASDGLYTRWLAQDPKSAVLSRQEQLYALDTWSRTPAAETADMTLHPASPFTDEVSHG</sequence>
<protein>
    <submittedName>
        <fullName evidence="2">Uncharacterized protein</fullName>
    </submittedName>
</protein>